<name>A0A482X5N3_LAOST</name>
<sequence>MITTEIVTMIIIIRDDILIIEIIREGLVIGINKDIQKALISMARKVATATTRLRQVQFTMLLPSRPRAQQVTNYSQHQLNQASRHQHQEEKPSRPELQEETSSLLASRSSIPLSHRREQERTPFGRRQRRQRRRLRKEDNFSHRITAGPPFDE</sequence>
<evidence type="ECO:0000313" key="2">
    <source>
        <dbReference type="EMBL" id="RZF41179.1"/>
    </source>
</evidence>
<reference evidence="2 3" key="1">
    <citation type="journal article" date="2017" name="Gigascience">
        <title>Genome sequence of the small brown planthopper, Laodelphax striatellus.</title>
        <authorList>
            <person name="Zhu J."/>
            <person name="Jiang F."/>
            <person name="Wang X."/>
            <person name="Yang P."/>
            <person name="Bao Y."/>
            <person name="Zhao W."/>
            <person name="Wang W."/>
            <person name="Lu H."/>
            <person name="Wang Q."/>
            <person name="Cui N."/>
            <person name="Li J."/>
            <person name="Chen X."/>
            <person name="Luo L."/>
            <person name="Yu J."/>
            <person name="Kang L."/>
            <person name="Cui F."/>
        </authorList>
    </citation>
    <scope>NUCLEOTIDE SEQUENCE [LARGE SCALE GENOMIC DNA]</scope>
    <source>
        <strain evidence="2">Lst14</strain>
    </source>
</reference>
<dbReference type="InParanoid" id="A0A482X5N3"/>
<evidence type="ECO:0000313" key="3">
    <source>
        <dbReference type="Proteomes" id="UP000291343"/>
    </source>
</evidence>
<comment type="caution">
    <text evidence="2">The sequence shown here is derived from an EMBL/GenBank/DDBJ whole genome shotgun (WGS) entry which is preliminary data.</text>
</comment>
<dbReference type="AlphaFoldDB" id="A0A482X5N3"/>
<dbReference type="EMBL" id="QKKF02017002">
    <property type="protein sequence ID" value="RZF41179.1"/>
    <property type="molecule type" value="Genomic_DNA"/>
</dbReference>
<feature type="compositionally biased region" description="Polar residues" evidence="1">
    <location>
        <begin position="67"/>
        <end position="83"/>
    </location>
</feature>
<feature type="compositionally biased region" description="Basic residues" evidence="1">
    <location>
        <begin position="124"/>
        <end position="135"/>
    </location>
</feature>
<dbReference type="Proteomes" id="UP000291343">
    <property type="component" value="Unassembled WGS sequence"/>
</dbReference>
<evidence type="ECO:0000256" key="1">
    <source>
        <dbReference type="SAM" id="MobiDB-lite"/>
    </source>
</evidence>
<accession>A0A482X5N3</accession>
<gene>
    <name evidence="2" type="ORF">LSTR_LSTR014255</name>
</gene>
<feature type="compositionally biased region" description="Basic and acidic residues" evidence="1">
    <location>
        <begin position="86"/>
        <end position="97"/>
    </location>
</feature>
<protein>
    <submittedName>
        <fullName evidence="2">Uncharacterized protein</fullName>
    </submittedName>
</protein>
<proteinExistence type="predicted"/>
<organism evidence="2 3">
    <name type="scientific">Laodelphax striatellus</name>
    <name type="common">Small brown planthopper</name>
    <name type="synonym">Delphax striatella</name>
    <dbReference type="NCBI Taxonomy" id="195883"/>
    <lineage>
        <taxon>Eukaryota</taxon>
        <taxon>Metazoa</taxon>
        <taxon>Ecdysozoa</taxon>
        <taxon>Arthropoda</taxon>
        <taxon>Hexapoda</taxon>
        <taxon>Insecta</taxon>
        <taxon>Pterygota</taxon>
        <taxon>Neoptera</taxon>
        <taxon>Paraneoptera</taxon>
        <taxon>Hemiptera</taxon>
        <taxon>Auchenorrhyncha</taxon>
        <taxon>Fulgoroidea</taxon>
        <taxon>Delphacidae</taxon>
        <taxon>Criomorphinae</taxon>
        <taxon>Laodelphax</taxon>
    </lineage>
</organism>
<feature type="region of interest" description="Disordered" evidence="1">
    <location>
        <begin position="67"/>
        <end position="153"/>
    </location>
</feature>
<feature type="compositionally biased region" description="Polar residues" evidence="1">
    <location>
        <begin position="100"/>
        <end position="112"/>
    </location>
</feature>
<keyword evidence="3" id="KW-1185">Reference proteome</keyword>